<reference evidence="1 2" key="1">
    <citation type="submission" date="2016-11" db="EMBL/GenBank/DDBJ databases">
        <title>The macronuclear genome of Stentor coeruleus: a giant cell with tiny introns.</title>
        <authorList>
            <person name="Slabodnick M."/>
            <person name="Ruby J.G."/>
            <person name="Reiff S.B."/>
            <person name="Swart E.C."/>
            <person name="Gosai S."/>
            <person name="Prabakaran S."/>
            <person name="Witkowska E."/>
            <person name="Larue G.E."/>
            <person name="Fisher S."/>
            <person name="Freeman R.M."/>
            <person name="Gunawardena J."/>
            <person name="Chu W."/>
            <person name="Stover N.A."/>
            <person name="Gregory B.D."/>
            <person name="Nowacki M."/>
            <person name="Derisi J."/>
            <person name="Roy S.W."/>
            <person name="Marshall W.F."/>
            <person name="Sood P."/>
        </authorList>
    </citation>
    <scope>NUCLEOTIDE SEQUENCE [LARGE SCALE GENOMIC DNA]</scope>
    <source>
        <strain evidence="1">WM001</strain>
    </source>
</reference>
<organism evidence="1 2">
    <name type="scientific">Stentor coeruleus</name>
    <dbReference type="NCBI Taxonomy" id="5963"/>
    <lineage>
        <taxon>Eukaryota</taxon>
        <taxon>Sar</taxon>
        <taxon>Alveolata</taxon>
        <taxon>Ciliophora</taxon>
        <taxon>Postciliodesmatophora</taxon>
        <taxon>Heterotrichea</taxon>
        <taxon>Heterotrichida</taxon>
        <taxon>Stentoridae</taxon>
        <taxon>Stentor</taxon>
    </lineage>
</organism>
<sequence length="143" mass="16622">MQKSGSTEELFSILDNQKERIKLMQEQAIQNNKSLENYLLKQAKTPISKTVIEKNKFPLHSSQTKQTISRIFKLLDTWKAVQATENVEIIDNIEKDIGTVDSIIDKLSKEINNRKIYGNRPPSRIRNRLKELNQQVKNKRLSS</sequence>
<dbReference type="AlphaFoldDB" id="A0A1R2ATL6"/>
<keyword evidence="2" id="KW-1185">Reference proteome</keyword>
<protein>
    <submittedName>
        <fullName evidence="1">Uncharacterized protein</fullName>
    </submittedName>
</protein>
<proteinExistence type="predicted"/>
<dbReference type="EMBL" id="MPUH01001424">
    <property type="protein sequence ID" value="OMJ67861.1"/>
    <property type="molecule type" value="Genomic_DNA"/>
</dbReference>
<name>A0A1R2ATL6_9CILI</name>
<gene>
    <name evidence="1" type="ORF">SteCoe_34869</name>
</gene>
<dbReference type="Proteomes" id="UP000187209">
    <property type="component" value="Unassembled WGS sequence"/>
</dbReference>
<accession>A0A1R2ATL6</accession>
<evidence type="ECO:0000313" key="2">
    <source>
        <dbReference type="Proteomes" id="UP000187209"/>
    </source>
</evidence>
<evidence type="ECO:0000313" key="1">
    <source>
        <dbReference type="EMBL" id="OMJ67861.1"/>
    </source>
</evidence>
<comment type="caution">
    <text evidence="1">The sequence shown here is derived from an EMBL/GenBank/DDBJ whole genome shotgun (WGS) entry which is preliminary data.</text>
</comment>
<dbReference type="OrthoDB" id="10497193at2759"/>